<sequence>MFAKVFRTNSGFKVVSSVFYEQEFIKMNMDIDIQSKLDFDINLQVQTSLPSVKFLNANVKMINVDPWNCTVYFSANSSIPDYQKIILGLEYLFGTNADLALPSTRNMRAKLSLKLPSPQPEVHVIEGKLEYLKDFSQMSQMLQYTTLNSRDMYITSGEGSITKGSIDGWCKFEWGKNQLKTINNILNVTRHDKLVDVTYRLETPRYKEDTLVTKVFYDYIEEYHKIRAQLYSPSSQYITGGKIDYNSFSNMNGTVNTTTPFEALPYTGINFETVTQSLRNKRFVEVFWPNNTAFLDSEYTYKTKDINTHIVGAVLIELPITTRHIGKMDYEYKEGPQHTTGLATVEYNKAKFLEGKYSCESQSTAGFKKDIINIEIENGFSPIGINYVHDLSYNVGSEGSNLPTIDVTFNANYLSGDKEFVDVASEVVYSTENNKKLRLSGKLLDNSQNLFKQYDYELLGNHPATRLDLKVFGDLHAGNGLYKSNNVAQYKRTYLPLQKGESNAFLNTVMKEIEIESGIEEIYSALWNSILESVDYWKVYLASETNEAIHDVWLDAKPVVQRFLDDISNYLLESVKLLKILKQHVQGGPRASSYTLRLGYINLEQYDPTGGPRTKGRPRSLKM</sequence>
<organism evidence="1">
    <name type="scientific">Timema tahoe</name>
    <dbReference type="NCBI Taxonomy" id="61484"/>
    <lineage>
        <taxon>Eukaryota</taxon>
        <taxon>Metazoa</taxon>
        <taxon>Ecdysozoa</taxon>
        <taxon>Arthropoda</taxon>
        <taxon>Hexapoda</taxon>
        <taxon>Insecta</taxon>
        <taxon>Pterygota</taxon>
        <taxon>Neoptera</taxon>
        <taxon>Polyneoptera</taxon>
        <taxon>Phasmatodea</taxon>
        <taxon>Timematodea</taxon>
        <taxon>Timematoidea</taxon>
        <taxon>Timematidae</taxon>
        <taxon>Timema</taxon>
    </lineage>
</organism>
<dbReference type="AlphaFoldDB" id="A0A7R9NVF5"/>
<gene>
    <name evidence="1" type="ORF">TTEB3V08_LOCUS5737</name>
</gene>
<name>A0A7R9NVF5_9NEOP</name>
<accession>A0A7R9NVF5</accession>
<proteinExistence type="predicted"/>
<evidence type="ECO:0000313" key="1">
    <source>
        <dbReference type="EMBL" id="CAD7457746.1"/>
    </source>
</evidence>
<dbReference type="EMBL" id="OE001881">
    <property type="protein sequence ID" value="CAD7457746.1"/>
    <property type="molecule type" value="Genomic_DNA"/>
</dbReference>
<reference evidence="1" key="1">
    <citation type="submission" date="2020-11" db="EMBL/GenBank/DDBJ databases">
        <authorList>
            <person name="Tran Van P."/>
        </authorList>
    </citation>
    <scope>NUCLEOTIDE SEQUENCE</scope>
</reference>
<protein>
    <submittedName>
        <fullName evidence="1">Uncharacterized protein</fullName>
    </submittedName>
</protein>